<dbReference type="GO" id="GO:0007283">
    <property type="term" value="P:spermatogenesis"/>
    <property type="evidence" value="ECO:0007669"/>
    <property type="project" value="UniProtKB-KW"/>
</dbReference>
<comment type="caution">
    <text evidence="8">The sequence shown here is derived from an EMBL/GenBank/DDBJ whole genome shotgun (WGS) entry which is preliminary data.</text>
</comment>
<evidence type="ECO:0000313" key="9">
    <source>
        <dbReference type="Proteomes" id="UP001497472"/>
    </source>
</evidence>
<keyword evidence="9" id="KW-1185">Reference proteome</keyword>
<evidence type="ECO:0000256" key="3">
    <source>
        <dbReference type="ARBA" id="ARBA00022473"/>
    </source>
</evidence>
<dbReference type="Proteomes" id="UP001497472">
    <property type="component" value="Unassembled WGS sequence"/>
</dbReference>
<gene>
    <name evidence="8" type="ORF">LNINA_LOCUS492</name>
</gene>
<keyword evidence="4" id="KW-0597">Phosphoprotein</keyword>
<keyword evidence="6" id="KW-0744">Spermatogenesis</keyword>
<evidence type="ECO:0000256" key="1">
    <source>
        <dbReference type="ARBA" id="ARBA00002540"/>
    </source>
</evidence>
<sequence>MVCQGPEPPDNPENLTPPPRQELITNGHQEESDDEQNEYFGYEPLPQGPETMTTEQESDDETDSNDDGATQVSPDVPSIEPMESTLAREVWSLPRTTDPIQMDNERVQQVMSAMADFALPPASIPEWAQSISEEQWKQTLHDKIEKLREHR</sequence>
<keyword evidence="5" id="KW-0221">Differentiation</keyword>
<dbReference type="InterPro" id="IPR009685">
    <property type="entry name" value="MEA1"/>
</dbReference>
<accession>A0AAV1IU31</accession>
<evidence type="ECO:0000256" key="6">
    <source>
        <dbReference type="ARBA" id="ARBA00022871"/>
    </source>
</evidence>
<evidence type="ECO:0000256" key="4">
    <source>
        <dbReference type="ARBA" id="ARBA00022553"/>
    </source>
</evidence>
<name>A0AAV1IU31_9NEOP</name>
<organism evidence="8 9">
    <name type="scientific">Leptosia nina</name>
    <dbReference type="NCBI Taxonomy" id="320188"/>
    <lineage>
        <taxon>Eukaryota</taxon>
        <taxon>Metazoa</taxon>
        <taxon>Ecdysozoa</taxon>
        <taxon>Arthropoda</taxon>
        <taxon>Hexapoda</taxon>
        <taxon>Insecta</taxon>
        <taxon>Pterygota</taxon>
        <taxon>Neoptera</taxon>
        <taxon>Endopterygota</taxon>
        <taxon>Lepidoptera</taxon>
        <taxon>Glossata</taxon>
        <taxon>Ditrysia</taxon>
        <taxon>Papilionoidea</taxon>
        <taxon>Pieridae</taxon>
        <taxon>Pierinae</taxon>
        <taxon>Leptosia</taxon>
    </lineage>
</organism>
<feature type="compositionally biased region" description="Acidic residues" evidence="7">
    <location>
        <begin position="56"/>
        <end position="66"/>
    </location>
</feature>
<evidence type="ECO:0000256" key="7">
    <source>
        <dbReference type="SAM" id="MobiDB-lite"/>
    </source>
</evidence>
<dbReference type="AlphaFoldDB" id="A0AAV1IU31"/>
<proteinExistence type="predicted"/>
<dbReference type="PANTHER" id="PTHR17005">
    <property type="entry name" value="MALE-ENHANCED ANTIGEN-1"/>
    <property type="match status" value="1"/>
</dbReference>
<dbReference type="GO" id="GO:0030154">
    <property type="term" value="P:cell differentiation"/>
    <property type="evidence" value="ECO:0007669"/>
    <property type="project" value="UniProtKB-KW"/>
</dbReference>
<keyword evidence="3" id="KW-0217">Developmental protein</keyword>
<evidence type="ECO:0000313" key="8">
    <source>
        <dbReference type="EMBL" id="CAK1540438.1"/>
    </source>
</evidence>
<comment type="function">
    <text evidence="1">May play an important role in spermatogenesis and/or testis development.</text>
</comment>
<reference evidence="8 9" key="1">
    <citation type="submission" date="2023-11" db="EMBL/GenBank/DDBJ databases">
        <authorList>
            <person name="Okamura Y."/>
        </authorList>
    </citation>
    <scope>NUCLEOTIDE SEQUENCE [LARGE SCALE GENOMIC DNA]</scope>
</reference>
<protein>
    <recommendedName>
        <fullName evidence="2">Male-enhanced antigen 1</fullName>
    </recommendedName>
</protein>
<evidence type="ECO:0000256" key="2">
    <source>
        <dbReference type="ARBA" id="ARBA00022245"/>
    </source>
</evidence>
<evidence type="ECO:0000256" key="5">
    <source>
        <dbReference type="ARBA" id="ARBA00022782"/>
    </source>
</evidence>
<dbReference type="Pfam" id="PF06910">
    <property type="entry name" value="MEA1"/>
    <property type="match status" value="1"/>
</dbReference>
<dbReference type="EMBL" id="CAVLEF010000001">
    <property type="protein sequence ID" value="CAK1540438.1"/>
    <property type="molecule type" value="Genomic_DNA"/>
</dbReference>
<feature type="compositionally biased region" description="Pro residues" evidence="7">
    <location>
        <begin position="1"/>
        <end position="20"/>
    </location>
</feature>
<feature type="region of interest" description="Disordered" evidence="7">
    <location>
        <begin position="1"/>
        <end position="85"/>
    </location>
</feature>